<evidence type="ECO:0000256" key="1">
    <source>
        <dbReference type="ARBA" id="ARBA00022485"/>
    </source>
</evidence>
<dbReference type="Gene3D" id="3.40.470.10">
    <property type="entry name" value="Uracil-DNA glycosylase-like domain"/>
    <property type="match status" value="1"/>
</dbReference>
<protein>
    <submittedName>
        <fullName evidence="9">Uracil-DNA glycosylase superfamily</fullName>
    </submittedName>
</protein>
<evidence type="ECO:0000259" key="8">
    <source>
        <dbReference type="SMART" id="SM00986"/>
    </source>
</evidence>
<dbReference type="SMART" id="SM00987">
    <property type="entry name" value="UreE_C"/>
    <property type="match status" value="1"/>
</dbReference>
<proteinExistence type="predicted"/>
<dbReference type="Proteomes" id="UP000266313">
    <property type="component" value="Chromosome"/>
</dbReference>
<evidence type="ECO:0000256" key="6">
    <source>
        <dbReference type="ARBA" id="ARBA00023014"/>
    </source>
</evidence>
<evidence type="ECO:0000256" key="5">
    <source>
        <dbReference type="ARBA" id="ARBA00023004"/>
    </source>
</evidence>
<feature type="domain" description="Uracil-DNA glycosylase-like" evidence="8">
    <location>
        <begin position="41"/>
        <end position="201"/>
    </location>
</feature>
<evidence type="ECO:0000256" key="2">
    <source>
        <dbReference type="ARBA" id="ARBA00022723"/>
    </source>
</evidence>
<keyword evidence="1" id="KW-0004">4Fe-4S</keyword>
<keyword evidence="5" id="KW-0408">Iron</keyword>
<keyword evidence="6" id="KW-0411">Iron-sulfur</keyword>
<dbReference type="InterPro" id="IPR036895">
    <property type="entry name" value="Uracil-DNA_glycosylase-like_sf"/>
</dbReference>
<name>A0A250KXL2_9GAMM</name>
<evidence type="ECO:0000313" key="10">
    <source>
        <dbReference type="Proteomes" id="UP000266313"/>
    </source>
</evidence>
<dbReference type="Pfam" id="PF03167">
    <property type="entry name" value="UDG"/>
    <property type="match status" value="1"/>
</dbReference>
<keyword evidence="4" id="KW-0378">Hydrolase</keyword>
<dbReference type="GO" id="GO:0046872">
    <property type="term" value="F:metal ion binding"/>
    <property type="evidence" value="ECO:0007669"/>
    <property type="project" value="UniProtKB-KW"/>
</dbReference>
<accession>A0A250KXL2</accession>
<dbReference type="EMBL" id="AP017928">
    <property type="protein sequence ID" value="BBA36342.1"/>
    <property type="molecule type" value="Genomic_DNA"/>
</dbReference>
<dbReference type="InterPro" id="IPR005122">
    <property type="entry name" value="Uracil-DNA_glycosylase-like"/>
</dbReference>
<dbReference type="GO" id="GO:0051539">
    <property type="term" value="F:4 iron, 4 sulfur cluster binding"/>
    <property type="evidence" value="ECO:0007669"/>
    <property type="project" value="UniProtKB-KW"/>
</dbReference>
<dbReference type="GO" id="GO:0097506">
    <property type="term" value="F:deaminated base DNA N-glycosylase activity"/>
    <property type="evidence" value="ECO:0007669"/>
    <property type="project" value="UniProtKB-ARBA"/>
</dbReference>
<evidence type="ECO:0000256" key="4">
    <source>
        <dbReference type="ARBA" id="ARBA00022801"/>
    </source>
</evidence>
<dbReference type="AlphaFoldDB" id="A0A250KXL2"/>
<keyword evidence="2" id="KW-0479">Metal-binding</keyword>
<sequence length="222" mass="24453">MSLSRPEPRVPVNERLRSLVLHQESLKSCARCAGMVGPVIVGTAVLSPVFLIGQAPGAKEGQLGKPFAWTAGKTLFKWFAEIGISEDDFRRKVYMAAVCRCFPGKNPKGGDRVPSPQEIDHCADWLNAELNLIRPRLIIPVGKLAIGQILPADKLDRVIGLRHTLCRESSETDVIPLPHPSGASTWHRREPGRTLLGQALRLIREHPAWGEICRNASPEVLI</sequence>
<gene>
    <name evidence="9" type="ORF">sS8_4412</name>
</gene>
<keyword evidence="3" id="KW-0227">DNA damage</keyword>
<organism evidence="9 10">
    <name type="scientific">Methylocaldum marinum</name>
    <dbReference type="NCBI Taxonomy" id="1432792"/>
    <lineage>
        <taxon>Bacteria</taxon>
        <taxon>Pseudomonadati</taxon>
        <taxon>Pseudomonadota</taxon>
        <taxon>Gammaproteobacteria</taxon>
        <taxon>Methylococcales</taxon>
        <taxon>Methylococcaceae</taxon>
        <taxon>Methylocaldum</taxon>
    </lineage>
</organism>
<dbReference type="CDD" id="cd10033">
    <property type="entry name" value="UDG_like"/>
    <property type="match status" value="1"/>
</dbReference>
<evidence type="ECO:0000256" key="7">
    <source>
        <dbReference type="ARBA" id="ARBA00023204"/>
    </source>
</evidence>
<evidence type="ECO:0000256" key="3">
    <source>
        <dbReference type="ARBA" id="ARBA00022763"/>
    </source>
</evidence>
<dbReference type="InterPro" id="IPR051536">
    <property type="entry name" value="UDG_Type-4/5"/>
</dbReference>
<dbReference type="PANTHER" id="PTHR33693">
    <property type="entry name" value="TYPE-5 URACIL-DNA GLYCOSYLASE"/>
    <property type="match status" value="1"/>
</dbReference>
<keyword evidence="7" id="KW-0234">DNA repair</keyword>
<dbReference type="PANTHER" id="PTHR33693:SF1">
    <property type="entry name" value="TYPE-4 URACIL-DNA GLYCOSYLASE"/>
    <property type="match status" value="1"/>
</dbReference>
<reference evidence="9 10" key="1">
    <citation type="submission" date="2016-12" db="EMBL/GenBank/DDBJ databases">
        <title>Genome sequencing of Methylocaldum marinum.</title>
        <authorList>
            <person name="Takeuchi M."/>
            <person name="Kamagata Y."/>
            <person name="Hiraoka S."/>
            <person name="Oshima K."/>
            <person name="Hattori M."/>
            <person name="Iwasaki W."/>
        </authorList>
    </citation>
    <scope>NUCLEOTIDE SEQUENCE [LARGE SCALE GENOMIC DNA]</scope>
    <source>
        <strain evidence="9 10">S8</strain>
    </source>
</reference>
<dbReference type="KEGG" id="mmai:sS8_4412"/>
<evidence type="ECO:0000313" key="9">
    <source>
        <dbReference type="EMBL" id="BBA36342.1"/>
    </source>
</evidence>
<dbReference type="SMART" id="SM00986">
    <property type="entry name" value="UDG"/>
    <property type="match status" value="1"/>
</dbReference>
<dbReference type="SUPFAM" id="SSF52141">
    <property type="entry name" value="Uracil-DNA glycosylase-like"/>
    <property type="match status" value="1"/>
</dbReference>
<dbReference type="GO" id="GO:0006281">
    <property type="term" value="P:DNA repair"/>
    <property type="evidence" value="ECO:0007669"/>
    <property type="project" value="UniProtKB-KW"/>
</dbReference>
<keyword evidence="10" id="KW-1185">Reference proteome</keyword>